<proteinExistence type="predicted"/>
<evidence type="ECO:0000313" key="2">
    <source>
        <dbReference type="Proteomes" id="UP000041314"/>
    </source>
</evidence>
<gene>
    <name evidence="1" type="ORF">ERS008198_01487</name>
</gene>
<organism evidence="1 2">
    <name type="scientific">Salmonella enterica subsp. enterica serovar Bovismorbificans</name>
    <dbReference type="NCBI Taxonomy" id="58097"/>
    <lineage>
        <taxon>Bacteria</taxon>
        <taxon>Pseudomonadati</taxon>
        <taxon>Pseudomonadota</taxon>
        <taxon>Gammaproteobacteria</taxon>
        <taxon>Enterobacterales</taxon>
        <taxon>Enterobacteriaceae</taxon>
        <taxon>Salmonella</taxon>
    </lineage>
</organism>
<dbReference type="Proteomes" id="UP000041314">
    <property type="component" value="Unassembled WGS sequence"/>
</dbReference>
<reference evidence="1 2" key="1">
    <citation type="submission" date="2015-03" db="EMBL/GenBank/DDBJ databases">
        <authorList>
            <consortium name="Pathogen Informatics"/>
        </authorList>
    </citation>
    <scope>NUCLEOTIDE SEQUENCE [LARGE SCALE GENOMIC DNA]</scope>
    <source>
        <strain evidence="1 2">A1104</strain>
    </source>
</reference>
<protein>
    <submittedName>
        <fullName evidence="1">Uncharacterized protein</fullName>
    </submittedName>
</protein>
<sequence length="74" mass="8263">MTAQQTTDAFFRIAMRRAAVFIPLHRLMTAVIAGDIATSAADAFLLINPRIDDIAAIEVFRRDNIAIRQPDHLL</sequence>
<dbReference type="AlphaFoldDB" id="A0A655C3Q8"/>
<evidence type="ECO:0000313" key="1">
    <source>
        <dbReference type="EMBL" id="CNT94552.1"/>
    </source>
</evidence>
<name>A0A655C3Q8_SALET</name>
<dbReference type="EMBL" id="CQPA01000008">
    <property type="protein sequence ID" value="CNT94552.1"/>
    <property type="molecule type" value="Genomic_DNA"/>
</dbReference>
<accession>A0A655C3Q8</accession>